<reference evidence="12" key="1">
    <citation type="journal article" date="2016" name="Nature">
        <title>The genome of the seagrass Zostera marina reveals angiosperm adaptation to the sea.</title>
        <authorList>
            <person name="Olsen J.L."/>
            <person name="Rouze P."/>
            <person name="Verhelst B."/>
            <person name="Lin Y.-C."/>
            <person name="Bayer T."/>
            <person name="Collen J."/>
            <person name="Dattolo E."/>
            <person name="De Paoli E."/>
            <person name="Dittami S."/>
            <person name="Maumus F."/>
            <person name="Michel G."/>
            <person name="Kersting A."/>
            <person name="Lauritano C."/>
            <person name="Lohaus R."/>
            <person name="Toepel M."/>
            <person name="Tonon T."/>
            <person name="Vanneste K."/>
            <person name="Amirebrahimi M."/>
            <person name="Brakel J."/>
            <person name="Bostroem C."/>
            <person name="Chovatia M."/>
            <person name="Grimwood J."/>
            <person name="Jenkins J.W."/>
            <person name="Jueterbock A."/>
            <person name="Mraz A."/>
            <person name="Stam W.T."/>
            <person name="Tice H."/>
            <person name="Bornberg-Bauer E."/>
            <person name="Green P.J."/>
            <person name="Pearson G.A."/>
            <person name="Procaccini G."/>
            <person name="Duarte C.M."/>
            <person name="Schmutz J."/>
            <person name="Reusch T.B.H."/>
            <person name="Van de Peer Y."/>
        </authorList>
    </citation>
    <scope>NUCLEOTIDE SEQUENCE [LARGE SCALE GENOMIC DNA]</scope>
    <source>
        <strain evidence="12">cv. Finnish</strain>
    </source>
</reference>
<keyword evidence="7" id="KW-0604">Photosystem II</keyword>
<dbReference type="AlphaFoldDB" id="A0A0K9Q2C1"/>
<dbReference type="SMR" id="A0A0K9Q2C1"/>
<keyword evidence="12" id="KW-1185">Reference proteome</keyword>
<comment type="subcellular location">
    <subcellularLocation>
        <location evidence="1">Plastid</location>
        <location evidence="1">Chloroplast thylakoid membrane</location>
    </subcellularLocation>
</comment>
<evidence type="ECO:0000256" key="7">
    <source>
        <dbReference type="ARBA" id="ARBA00023276"/>
    </source>
</evidence>
<dbReference type="InterPro" id="IPR011250">
    <property type="entry name" value="OMP/PagP_B-barrel"/>
</dbReference>
<evidence type="ECO:0000256" key="3">
    <source>
        <dbReference type="ARBA" id="ARBA00022531"/>
    </source>
</evidence>
<dbReference type="GO" id="GO:0010207">
    <property type="term" value="P:photosystem II assembly"/>
    <property type="evidence" value="ECO:0000318"/>
    <property type="project" value="GO_Central"/>
</dbReference>
<comment type="caution">
    <text evidence="11">The sequence shown here is derived from an EMBL/GenBank/DDBJ whole genome shotgun (WGS) entry which is preliminary data.</text>
</comment>
<accession>A0A0K9Q2C1</accession>
<dbReference type="GO" id="GO:0010242">
    <property type="term" value="F:oxygen evolving activity"/>
    <property type="evidence" value="ECO:0007669"/>
    <property type="project" value="InterPro"/>
</dbReference>
<dbReference type="Gene3D" id="2.40.160.30">
    <property type="entry name" value="Photosystem II, cytochrome c-550 precursor"/>
    <property type="match status" value="1"/>
</dbReference>
<evidence type="ECO:0000256" key="2">
    <source>
        <dbReference type="ARBA" id="ARBA00009838"/>
    </source>
</evidence>
<dbReference type="Gene3D" id="3.30.2050.10">
    <property type="entry name" value="photosynthetic oxygen evolving center domain"/>
    <property type="match status" value="1"/>
</dbReference>
<gene>
    <name evidence="11" type="ORF">ZOSMA_116G00700</name>
</gene>
<evidence type="ECO:0000256" key="6">
    <source>
        <dbReference type="ARBA" id="ARBA00023211"/>
    </source>
</evidence>
<name>A0A0K9Q2C1_ZOSMR</name>
<dbReference type="GO" id="GO:0030095">
    <property type="term" value="C:chloroplast photosystem II"/>
    <property type="evidence" value="ECO:0000318"/>
    <property type="project" value="GO_Central"/>
</dbReference>
<evidence type="ECO:0000256" key="5">
    <source>
        <dbReference type="ARBA" id="ARBA00023136"/>
    </source>
</evidence>
<evidence type="ECO:0000256" key="4">
    <source>
        <dbReference type="ARBA" id="ARBA00023078"/>
    </source>
</evidence>
<keyword evidence="5" id="KW-0472">Membrane</keyword>
<dbReference type="STRING" id="29655.A0A0K9Q2C1"/>
<dbReference type="PANTHER" id="PTHR34058">
    <property type="entry name" value="OXYGEN-EVOLVING ENHANCER PROTEIN 1-2, CHLOROPLASTIC"/>
    <property type="match status" value="1"/>
</dbReference>
<dbReference type="FunFam" id="3.30.2050.10:FF:000001">
    <property type="entry name" value="Oxygen-evolving enhancer protein 1, chloroplastic"/>
    <property type="match status" value="1"/>
</dbReference>
<evidence type="ECO:0000256" key="9">
    <source>
        <dbReference type="ARBA" id="ARBA00080173"/>
    </source>
</evidence>
<comment type="similarity">
    <text evidence="2">Belongs to the PsbO family.</text>
</comment>
<dbReference type="Proteomes" id="UP000036987">
    <property type="component" value="Unassembled WGS sequence"/>
</dbReference>
<dbReference type="SUPFAM" id="SSF56925">
    <property type="entry name" value="OMPA-like"/>
    <property type="match status" value="1"/>
</dbReference>
<evidence type="ECO:0000313" key="12">
    <source>
        <dbReference type="Proteomes" id="UP000036987"/>
    </source>
</evidence>
<evidence type="ECO:0000256" key="1">
    <source>
        <dbReference type="ARBA" id="ARBA00004334"/>
    </source>
</evidence>
<keyword evidence="6" id="KW-0464">Manganese</keyword>
<keyword evidence="3" id="KW-0602">Photosynthesis</keyword>
<keyword evidence="4" id="KW-0793">Thylakoid</keyword>
<dbReference type="OMA" id="GKANDCP"/>
<evidence type="ECO:0000256" key="8">
    <source>
        <dbReference type="ARBA" id="ARBA00078362"/>
    </source>
</evidence>
<protein>
    <recommendedName>
        <fullName evidence="9">33 kDa subunit of oxygen evolving system of photosystem II</fullName>
    </recommendedName>
    <alternativeName>
        <fullName evidence="8">33 kDa thylakoid membrane protein</fullName>
    </alternativeName>
    <alternativeName>
        <fullName evidence="10">OEC 33 kDa subunit</fullName>
    </alternativeName>
</protein>
<dbReference type="OrthoDB" id="2860at2759"/>
<organism evidence="11 12">
    <name type="scientific">Zostera marina</name>
    <name type="common">Eelgrass</name>
    <dbReference type="NCBI Taxonomy" id="29655"/>
    <lineage>
        <taxon>Eukaryota</taxon>
        <taxon>Viridiplantae</taxon>
        <taxon>Streptophyta</taxon>
        <taxon>Embryophyta</taxon>
        <taxon>Tracheophyta</taxon>
        <taxon>Spermatophyta</taxon>
        <taxon>Magnoliopsida</taxon>
        <taxon>Liliopsida</taxon>
        <taxon>Zosteraceae</taxon>
        <taxon>Zostera</taxon>
    </lineage>
</organism>
<dbReference type="InterPro" id="IPR002628">
    <property type="entry name" value="PsbO"/>
</dbReference>
<dbReference type="GO" id="GO:0009654">
    <property type="term" value="C:photosystem II oxygen evolving complex"/>
    <property type="evidence" value="ECO:0000318"/>
    <property type="project" value="GO_Central"/>
</dbReference>
<dbReference type="GO" id="GO:0042549">
    <property type="term" value="P:photosystem II stabilization"/>
    <property type="evidence" value="ECO:0007669"/>
    <property type="project" value="InterPro"/>
</dbReference>
<dbReference type="EMBL" id="LFYR01000182">
    <property type="protein sequence ID" value="KMZ75344.1"/>
    <property type="molecule type" value="Genomic_DNA"/>
</dbReference>
<evidence type="ECO:0000313" key="11">
    <source>
        <dbReference type="EMBL" id="KMZ75344.1"/>
    </source>
</evidence>
<dbReference type="Pfam" id="PF01716">
    <property type="entry name" value="MSP"/>
    <property type="match status" value="1"/>
</dbReference>
<sequence length="329" mass="34816">MAASLQAAAATLMQPTKLHSTQLRSAPQISKAFGVDVSSGSRLTCSLQSDFKDFAVKCADAGKIAGLALATSALLATGAGAEGPPKRLTFDEVQSQTYMEVKGSGTANQCPTIDGGVDSFNFKAGKYNMKKLCLEPTSFTVKAEGVAKNSPLEFQKTKLMTRLTYTLDEIEGPFEVFSDGKVKFEEKDGIDYAAVTVQLPGGERVPFLFTVKQLIGSGTPEKIEGSFLVPSYRGSSFLDPKGRGGSTGYDNAVALPAGGRGDEEGLVKENIKDTTASQGNISLKVTKTKPETGEVIGVFESIQPSDTDLGAKVPKDVKILGVWYAQLES</sequence>
<evidence type="ECO:0000256" key="10">
    <source>
        <dbReference type="ARBA" id="ARBA00081293"/>
    </source>
</evidence>
<proteinExistence type="inferred from homology"/>